<feature type="region of interest" description="Disordered" evidence="1">
    <location>
        <begin position="136"/>
        <end position="167"/>
    </location>
</feature>
<keyword evidence="2" id="KW-0472">Membrane</keyword>
<keyword evidence="2" id="KW-0812">Transmembrane</keyword>
<evidence type="ECO:0000256" key="2">
    <source>
        <dbReference type="SAM" id="Phobius"/>
    </source>
</evidence>
<sequence>MGLKKNIINIKLIMFYSLLNLFGLGTVAKNVMLDKDDFTYRVRQYSHGEQEEAKVEETFVKSVINPVENYEGLSVESPEVQSVVNTPTSEVKSEESPKEIYSAQDYDKILKPVHVDLDESCYKDDEQILKEKVLEEIEESESEESEPEKRDSENSDSEESESEEEADDVYIRRLYGDRCKKCKHYHKEIHSEPEDENKENFIYAILLDNKAVGYINDHNKLLEYLREIKKRVRDRYIYDGTFEYWMRYYWNETIKFNWNNDLVVKYSLVSMNLHNLLTYDRLEITLTVHRLRNLLLK</sequence>
<keyword evidence="2" id="KW-1133">Transmembrane helix</keyword>
<evidence type="ECO:0000256" key="1">
    <source>
        <dbReference type="SAM" id="MobiDB-lite"/>
    </source>
</evidence>
<feature type="region of interest" description="Disordered" evidence="1">
    <location>
        <begin position="78"/>
        <end position="98"/>
    </location>
</feature>
<name>A0A6C0HEF1_9ZZZZ</name>
<accession>A0A6C0HEF1</accession>
<feature type="compositionally biased region" description="Acidic residues" evidence="1">
    <location>
        <begin position="136"/>
        <end position="146"/>
    </location>
</feature>
<protein>
    <recommendedName>
        <fullName evidence="4">Plasmodium RESA N-terminal domain-containing protein</fullName>
    </recommendedName>
</protein>
<reference evidence="3" key="1">
    <citation type="journal article" date="2020" name="Nature">
        <title>Giant virus diversity and host interactions through global metagenomics.</title>
        <authorList>
            <person name="Schulz F."/>
            <person name="Roux S."/>
            <person name="Paez-Espino D."/>
            <person name="Jungbluth S."/>
            <person name="Walsh D.A."/>
            <person name="Denef V.J."/>
            <person name="McMahon K.D."/>
            <person name="Konstantinidis K.T."/>
            <person name="Eloe-Fadrosh E.A."/>
            <person name="Kyrpides N.C."/>
            <person name="Woyke T."/>
        </authorList>
    </citation>
    <scope>NUCLEOTIDE SEQUENCE</scope>
    <source>
        <strain evidence="3">GVMAG-M-3300023179-92</strain>
    </source>
</reference>
<evidence type="ECO:0000313" key="3">
    <source>
        <dbReference type="EMBL" id="QHT78525.1"/>
    </source>
</evidence>
<feature type="compositionally biased region" description="Acidic residues" evidence="1">
    <location>
        <begin position="154"/>
        <end position="167"/>
    </location>
</feature>
<dbReference type="AlphaFoldDB" id="A0A6C0HEF1"/>
<dbReference type="EMBL" id="MN739934">
    <property type="protein sequence ID" value="QHT78525.1"/>
    <property type="molecule type" value="Genomic_DNA"/>
</dbReference>
<organism evidence="3">
    <name type="scientific">viral metagenome</name>
    <dbReference type="NCBI Taxonomy" id="1070528"/>
    <lineage>
        <taxon>unclassified sequences</taxon>
        <taxon>metagenomes</taxon>
        <taxon>organismal metagenomes</taxon>
    </lineage>
</organism>
<proteinExistence type="predicted"/>
<evidence type="ECO:0008006" key="4">
    <source>
        <dbReference type="Google" id="ProtNLM"/>
    </source>
</evidence>
<feature type="compositionally biased region" description="Polar residues" evidence="1">
    <location>
        <begin position="79"/>
        <end position="90"/>
    </location>
</feature>
<feature type="transmembrane region" description="Helical" evidence="2">
    <location>
        <begin position="12"/>
        <end position="33"/>
    </location>
</feature>